<feature type="transmembrane region" description="Helical" evidence="6">
    <location>
        <begin position="15"/>
        <end position="34"/>
    </location>
</feature>
<dbReference type="InterPro" id="IPR044878">
    <property type="entry name" value="UbiA_sf"/>
</dbReference>
<feature type="transmembrane region" description="Helical" evidence="6">
    <location>
        <begin position="98"/>
        <end position="131"/>
    </location>
</feature>
<sequence>MGPVLKGYLQLTRPANLPTAAADILAGLAIAGLVSSLGQEPSASNLLLDCLFLICASVLLYAGGVVLNDYFDAEIDRLERPERPIPSGLIKPGSAAFFGFSLLFLGVVFAFLVGTLSGVIALVLACSIVLYDAVSNKNVFFGPLNMGICRGLNLILGISVMGSIAQWKLAIIPLIYIFAITLISRGEVHGNNRKHLIWAGILYAIVVFGVLINVPNQLTDAWQVLPFLGLFAFSVYLPLFRAYRNNSAELIRKAVISGVLGLVILDASWAAGFGVWWYGLLVLLLLPLSMALSKLFAVT</sequence>
<feature type="transmembrane region" description="Helical" evidence="6">
    <location>
        <begin position="164"/>
        <end position="184"/>
    </location>
</feature>
<dbReference type="CDD" id="cd13964">
    <property type="entry name" value="PT_UbiA_1"/>
    <property type="match status" value="1"/>
</dbReference>
<evidence type="ECO:0000313" key="8">
    <source>
        <dbReference type="Proteomes" id="UP000475249"/>
    </source>
</evidence>
<dbReference type="AlphaFoldDB" id="A0A6L9EBS0"/>
<name>A0A6L9EBS0_9FLAO</name>
<evidence type="ECO:0000256" key="3">
    <source>
        <dbReference type="ARBA" id="ARBA00022692"/>
    </source>
</evidence>
<dbReference type="RefSeq" id="WP_161435120.1">
    <property type="nucleotide sequence ID" value="NZ_WXYO01000003.1"/>
</dbReference>
<feature type="transmembrane region" description="Helical" evidence="6">
    <location>
        <begin position="138"/>
        <end position="158"/>
    </location>
</feature>
<dbReference type="InterPro" id="IPR050475">
    <property type="entry name" value="Prenyltransferase_related"/>
</dbReference>
<dbReference type="Gene3D" id="1.10.357.140">
    <property type="entry name" value="UbiA prenyltransferase"/>
    <property type="match status" value="1"/>
</dbReference>
<evidence type="ECO:0000256" key="1">
    <source>
        <dbReference type="ARBA" id="ARBA00004141"/>
    </source>
</evidence>
<feature type="transmembrane region" description="Helical" evidence="6">
    <location>
        <begin position="276"/>
        <end position="297"/>
    </location>
</feature>
<keyword evidence="2" id="KW-1003">Cell membrane</keyword>
<gene>
    <name evidence="7" type="primary">eboC</name>
    <name evidence="7" type="ORF">GTQ38_08780</name>
</gene>
<dbReference type="NCBIfam" id="NF035940">
    <property type="entry name" value="prenyl_rel_EboC"/>
    <property type="match status" value="1"/>
</dbReference>
<evidence type="ECO:0000313" key="7">
    <source>
        <dbReference type="EMBL" id="NAS12093.1"/>
    </source>
</evidence>
<dbReference type="PANTHER" id="PTHR42723">
    <property type="entry name" value="CHLOROPHYLL SYNTHASE"/>
    <property type="match status" value="1"/>
</dbReference>
<dbReference type="PANTHER" id="PTHR42723:SF1">
    <property type="entry name" value="CHLOROPHYLL SYNTHASE, CHLOROPLASTIC"/>
    <property type="match status" value="1"/>
</dbReference>
<keyword evidence="3 6" id="KW-0812">Transmembrane</keyword>
<dbReference type="GO" id="GO:0016020">
    <property type="term" value="C:membrane"/>
    <property type="evidence" value="ECO:0007669"/>
    <property type="project" value="UniProtKB-SubCell"/>
</dbReference>
<comment type="subcellular location">
    <subcellularLocation>
        <location evidence="1">Membrane</location>
        <topology evidence="1">Multi-pass membrane protein</topology>
    </subcellularLocation>
</comment>
<proteinExistence type="predicted"/>
<evidence type="ECO:0000256" key="2">
    <source>
        <dbReference type="ARBA" id="ARBA00022475"/>
    </source>
</evidence>
<dbReference type="Proteomes" id="UP000475249">
    <property type="component" value="Unassembled WGS sequence"/>
</dbReference>
<accession>A0A6L9EBS0</accession>
<feature type="transmembrane region" description="Helical" evidence="6">
    <location>
        <begin position="46"/>
        <end position="67"/>
    </location>
</feature>
<reference evidence="7 8" key="1">
    <citation type="submission" date="2020-01" db="EMBL/GenBank/DDBJ databases">
        <title>Bacteria diversity of Porities sp.</title>
        <authorList>
            <person name="Wang G."/>
        </authorList>
    </citation>
    <scope>NUCLEOTIDE SEQUENCE [LARGE SCALE GENOMIC DNA]</scope>
    <source>
        <strain evidence="7 8">R33</strain>
    </source>
</reference>
<dbReference type="InterPro" id="IPR000537">
    <property type="entry name" value="UbiA_prenyltransferase"/>
</dbReference>
<evidence type="ECO:0000256" key="4">
    <source>
        <dbReference type="ARBA" id="ARBA00022989"/>
    </source>
</evidence>
<dbReference type="Pfam" id="PF01040">
    <property type="entry name" value="UbiA"/>
    <property type="match status" value="1"/>
</dbReference>
<evidence type="ECO:0000256" key="6">
    <source>
        <dbReference type="SAM" id="Phobius"/>
    </source>
</evidence>
<feature type="transmembrane region" description="Helical" evidence="6">
    <location>
        <begin position="196"/>
        <end position="215"/>
    </location>
</feature>
<organism evidence="7 8">
    <name type="scientific">Poritiphilus flavus</name>
    <dbReference type="NCBI Taxonomy" id="2697053"/>
    <lineage>
        <taxon>Bacteria</taxon>
        <taxon>Pseudomonadati</taxon>
        <taxon>Bacteroidota</taxon>
        <taxon>Flavobacteriia</taxon>
        <taxon>Flavobacteriales</taxon>
        <taxon>Flavobacteriaceae</taxon>
        <taxon>Poritiphilus</taxon>
    </lineage>
</organism>
<evidence type="ECO:0000256" key="5">
    <source>
        <dbReference type="ARBA" id="ARBA00023136"/>
    </source>
</evidence>
<feature type="transmembrane region" description="Helical" evidence="6">
    <location>
        <begin position="221"/>
        <end position="239"/>
    </location>
</feature>
<keyword evidence="4 6" id="KW-1133">Transmembrane helix</keyword>
<keyword evidence="8" id="KW-1185">Reference proteome</keyword>
<dbReference type="GO" id="GO:0016765">
    <property type="term" value="F:transferase activity, transferring alkyl or aryl (other than methyl) groups"/>
    <property type="evidence" value="ECO:0007669"/>
    <property type="project" value="InterPro"/>
</dbReference>
<comment type="caution">
    <text evidence="7">The sequence shown here is derived from an EMBL/GenBank/DDBJ whole genome shotgun (WGS) entry which is preliminary data.</text>
</comment>
<feature type="transmembrane region" description="Helical" evidence="6">
    <location>
        <begin position="251"/>
        <end position="270"/>
    </location>
</feature>
<protein>
    <submittedName>
        <fullName evidence="7">UbiA-like protein EboC</fullName>
    </submittedName>
</protein>
<dbReference type="EMBL" id="WXYO01000003">
    <property type="protein sequence ID" value="NAS12093.1"/>
    <property type="molecule type" value="Genomic_DNA"/>
</dbReference>
<keyword evidence="5 6" id="KW-0472">Membrane</keyword>